<dbReference type="SUPFAM" id="SSF53756">
    <property type="entry name" value="UDP-Glycosyltransferase/glycogen phosphorylase"/>
    <property type="match status" value="1"/>
</dbReference>
<dbReference type="RefSeq" id="WP_284206608.1">
    <property type="nucleotide sequence ID" value="NZ_BSSU01000003.1"/>
</dbReference>
<dbReference type="Pfam" id="PF13692">
    <property type="entry name" value="Glyco_trans_1_4"/>
    <property type="match status" value="1"/>
</dbReference>
<dbReference type="PANTHER" id="PTHR12526">
    <property type="entry name" value="GLYCOSYLTRANSFERASE"/>
    <property type="match status" value="1"/>
</dbReference>
<dbReference type="EMBL" id="BSSU01000003">
    <property type="protein sequence ID" value="GLX81286.1"/>
    <property type="molecule type" value="Genomic_DNA"/>
</dbReference>
<reference evidence="1 2" key="1">
    <citation type="submission" date="2023-03" db="EMBL/GenBank/DDBJ databases">
        <title>Draft genome sequence of Thalassotalea eurytherma JCM 18482T.</title>
        <authorList>
            <person name="Sawabe T."/>
        </authorList>
    </citation>
    <scope>NUCLEOTIDE SEQUENCE [LARGE SCALE GENOMIC DNA]</scope>
    <source>
        <strain evidence="1 2">JCM 18482</strain>
    </source>
</reference>
<evidence type="ECO:0000313" key="2">
    <source>
        <dbReference type="Proteomes" id="UP001157133"/>
    </source>
</evidence>
<dbReference type="PANTHER" id="PTHR12526:SF630">
    <property type="entry name" value="GLYCOSYLTRANSFERASE"/>
    <property type="match status" value="1"/>
</dbReference>
<name>A0ABQ6H349_9GAMM</name>
<evidence type="ECO:0008006" key="3">
    <source>
        <dbReference type="Google" id="ProtNLM"/>
    </source>
</evidence>
<gene>
    <name evidence="1" type="ORF">theurythT_07380</name>
</gene>
<dbReference type="Gene3D" id="3.40.50.2000">
    <property type="entry name" value="Glycogen Phosphorylase B"/>
    <property type="match status" value="1"/>
</dbReference>
<protein>
    <recommendedName>
        <fullName evidence="3">Glycosyltransferase</fullName>
    </recommendedName>
</protein>
<organism evidence="1 2">
    <name type="scientific">Thalassotalea eurytherma</name>
    <dbReference type="NCBI Taxonomy" id="1144278"/>
    <lineage>
        <taxon>Bacteria</taxon>
        <taxon>Pseudomonadati</taxon>
        <taxon>Pseudomonadota</taxon>
        <taxon>Gammaproteobacteria</taxon>
        <taxon>Alteromonadales</taxon>
        <taxon>Colwelliaceae</taxon>
        <taxon>Thalassotalea</taxon>
    </lineage>
</organism>
<evidence type="ECO:0000313" key="1">
    <source>
        <dbReference type="EMBL" id="GLX81286.1"/>
    </source>
</evidence>
<proteinExistence type="predicted"/>
<dbReference type="Proteomes" id="UP001157133">
    <property type="component" value="Unassembled WGS sequence"/>
</dbReference>
<keyword evidence="2" id="KW-1185">Reference proteome</keyword>
<comment type="caution">
    <text evidence="1">The sequence shown here is derived from an EMBL/GenBank/DDBJ whole genome shotgun (WGS) entry which is preliminary data.</text>
</comment>
<sequence length="611" mass="68908">MESNLTVVLPLNVRVEQVLNCIVNFKHIGLGNTKFIWLVESETYQGRVVETPTFVKWQYSVNTNAVEFSQVLNELVTTEYFVYFPVVLTSSYQALEALIAPLASEERYSFTTGKVGNVQHQLIDCGLYDSSDKQDANINLEHPSLSYDCLTIGTKLGPSAYKKKTLLDLLKGMHISSVDNCFFEVQQVAVYKKNYGLRVGRANFIVVNDGDAIEFDKNECATVSVSFNKKLASYLESYNPIPQKGCVLMIDMHIPKPDIDAGSYAAHQEIKLIQSLGYHVKFVAVHLEYSDKYIKQLQKFGVEVCYGPHYQSASDVVIENIEHLSAIYITRYHIAQHFMPVIREHAPSLPILLNNADLHFLREMREALTTLDSAAIEKAEKTKYCEVSVMNDVDVVLSYNEIEHQIIADLIDNKDKIFKCPWVLEPKELISNFEGREGIAFLGGFAHKPNINAIEFFIEQVMPLLQEQASDIKLYVYGSNMPESLKLRESSNIIMVGYVENLDDVFKKHRVFVAPLLAGAGIKGKVLEAVRYGLPAVLSPVAAEATGLVHNENAIIAENSQEWLAGIIDLYNDEKKWLQFAQGERELAKSQYSCEHGQQLMKKVFQYVGLS</sequence>
<accession>A0ABQ6H349</accession>